<accession>A0A7S1QD91</accession>
<evidence type="ECO:0000313" key="6">
    <source>
        <dbReference type="EMBL" id="CAD9130748.1"/>
    </source>
</evidence>
<dbReference type="PANTHER" id="PTHR45777:SF2">
    <property type="entry name" value="METHIONINE AMINOPEPTIDASE 2"/>
    <property type="match status" value="1"/>
</dbReference>
<dbReference type="GO" id="GO:0046872">
    <property type="term" value="F:metal ion binding"/>
    <property type="evidence" value="ECO:0007669"/>
    <property type="project" value="UniProtKB-KW"/>
</dbReference>
<dbReference type="InterPro" id="IPR000994">
    <property type="entry name" value="Pept_M24"/>
</dbReference>
<dbReference type="InterPro" id="IPR050247">
    <property type="entry name" value="Met_Aminopeptidase_Type2"/>
</dbReference>
<dbReference type="InterPro" id="IPR036390">
    <property type="entry name" value="WH_DNA-bd_sf"/>
</dbReference>
<dbReference type="EMBL" id="HBGE01036391">
    <property type="protein sequence ID" value="CAD9130748.1"/>
    <property type="molecule type" value="Transcribed_RNA"/>
</dbReference>
<keyword evidence="2" id="KW-0645">Protease</keyword>
<reference evidence="6" key="1">
    <citation type="submission" date="2021-01" db="EMBL/GenBank/DDBJ databases">
        <authorList>
            <person name="Corre E."/>
            <person name="Pelletier E."/>
            <person name="Niang G."/>
            <person name="Scheremetjew M."/>
            <person name="Finn R."/>
            <person name="Kale V."/>
            <person name="Holt S."/>
            <person name="Cochrane G."/>
            <person name="Meng A."/>
            <person name="Brown T."/>
            <person name="Cohen L."/>
        </authorList>
    </citation>
    <scope>NUCLEOTIDE SEQUENCE</scope>
    <source>
        <strain evidence="6">OF101</strain>
    </source>
</reference>
<dbReference type="SUPFAM" id="SSF55920">
    <property type="entry name" value="Creatinase/aminopeptidase"/>
    <property type="match status" value="1"/>
</dbReference>
<sequence length="310" mass="33613">MALKEIVEMVEKGTSTLVGFDARSPLRRGWAFPTGISLNEVAAHDTVNPGDPPRWLKPTDLMKLDFGVQVEGHILDCAFSLAFDPRHDELMRAVQEATEEGIRNAGPDALVAEIGGCIREVMESAEVHRPDGKVLPVKSIKNLTGHSIAPYKIHAGKSLPSVNTGGDVRMLCGELWAIETFGTAGGVGYVTGLGNCSHFMRPNSDAPGKMQRCALSQGALSLLDIIDRRFGTLAFCPRWILQEAAQSKSPLLKGSDQRWWSAPLNELCSMGVVNSYPPLADLQGSYTAQYEHTILLGARGKEVLTRGADY</sequence>
<dbReference type="GO" id="GO:0006508">
    <property type="term" value="P:proteolysis"/>
    <property type="evidence" value="ECO:0007669"/>
    <property type="project" value="UniProtKB-KW"/>
</dbReference>
<proteinExistence type="predicted"/>
<evidence type="ECO:0000256" key="1">
    <source>
        <dbReference type="ARBA" id="ARBA00022438"/>
    </source>
</evidence>
<gene>
    <name evidence="6" type="ORF">ACAT0790_LOCUS22009</name>
</gene>
<dbReference type="InterPro" id="IPR036388">
    <property type="entry name" value="WH-like_DNA-bd_sf"/>
</dbReference>
<dbReference type="NCBIfam" id="TIGR00501">
    <property type="entry name" value="met_pdase_II"/>
    <property type="match status" value="1"/>
</dbReference>
<dbReference type="GO" id="GO:0070006">
    <property type="term" value="F:metalloaminopeptidase activity"/>
    <property type="evidence" value="ECO:0007669"/>
    <property type="project" value="InterPro"/>
</dbReference>
<dbReference type="GO" id="GO:0005737">
    <property type="term" value="C:cytoplasm"/>
    <property type="evidence" value="ECO:0007669"/>
    <property type="project" value="TreeGrafter"/>
</dbReference>
<keyword evidence="1" id="KW-0031">Aminopeptidase</keyword>
<evidence type="ECO:0000256" key="3">
    <source>
        <dbReference type="ARBA" id="ARBA00022723"/>
    </source>
</evidence>
<evidence type="ECO:0000256" key="2">
    <source>
        <dbReference type="ARBA" id="ARBA00022670"/>
    </source>
</evidence>
<keyword evidence="4" id="KW-0378">Hydrolase</keyword>
<dbReference type="InterPro" id="IPR036005">
    <property type="entry name" value="Creatinase/aminopeptidase-like"/>
</dbReference>
<dbReference type="AlphaFoldDB" id="A0A7S1QD91"/>
<dbReference type="Gene3D" id="1.10.10.10">
    <property type="entry name" value="Winged helix-like DNA-binding domain superfamily/Winged helix DNA-binding domain"/>
    <property type="match status" value="1"/>
</dbReference>
<evidence type="ECO:0000259" key="5">
    <source>
        <dbReference type="Pfam" id="PF00557"/>
    </source>
</evidence>
<protein>
    <recommendedName>
        <fullName evidence="5">Peptidase M24 domain-containing protein</fullName>
    </recommendedName>
</protein>
<dbReference type="Gene3D" id="3.90.230.10">
    <property type="entry name" value="Creatinase/methionine aminopeptidase superfamily"/>
    <property type="match status" value="1"/>
</dbReference>
<evidence type="ECO:0000256" key="4">
    <source>
        <dbReference type="ARBA" id="ARBA00022801"/>
    </source>
</evidence>
<dbReference type="Pfam" id="PF00557">
    <property type="entry name" value="Peptidase_M24"/>
    <property type="match status" value="1"/>
</dbReference>
<feature type="domain" description="Peptidase M24" evidence="5">
    <location>
        <begin position="27"/>
        <end position="186"/>
    </location>
</feature>
<name>A0A7S1QD91_ALECA</name>
<dbReference type="PANTHER" id="PTHR45777">
    <property type="entry name" value="METHIONINE AMINOPEPTIDASE 2"/>
    <property type="match status" value="1"/>
</dbReference>
<dbReference type="InterPro" id="IPR002468">
    <property type="entry name" value="Pept_M24A_MAP2"/>
</dbReference>
<keyword evidence="3" id="KW-0479">Metal-binding</keyword>
<dbReference type="SUPFAM" id="SSF46785">
    <property type="entry name" value="Winged helix' DNA-binding domain"/>
    <property type="match status" value="1"/>
</dbReference>
<organism evidence="6">
    <name type="scientific">Alexandrium catenella</name>
    <name type="common">Red tide dinoflagellate</name>
    <name type="synonym">Gonyaulax catenella</name>
    <dbReference type="NCBI Taxonomy" id="2925"/>
    <lineage>
        <taxon>Eukaryota</taxon>
        <taxon>Sar</taxon>
        <taxon>Alveolata</taxon>
        <taxon>Dinophyceae</taxon>
        <taxon>Gonyaulacales</taxon>
        <taxon>Pyrocystaceae</taxon>
        <taxon>Alexandrium</taxon>
    </lineage>
</organism>